<reference evidence="1" key="1">
    <citation type="submission" date="2020-10" db="EMBL/GenBank/DDBJ databases">
        <authorList>
            <person name="Castelo-Branco R."/>
            <person name="Eusebio N."/>
            <person name="Adriana R."/>
            <person name="Vieira A."/>
            <person name="Brugerolle De Fraissinette N."/>
            <person name="Rezende De Castro R."/>
            <person name="Schneider M.P."/>
            <person name="Vasconcelos V."/>
            <person name="Leao P.N."/>
        </authorList>
    </citation>
    <scope>NUCLEOTIDE SEQUENCE</scope>
    <source>
        <strain evidence="1">LEGE 04289</strain>
    </source>
</reference>
<evidence type="ECO:0000313" key="1">
    <source>
        <dbReference type="EMBL" id="MBE9218071.1"/>
    </source>
</evidence>
<accession>A0ACC5PXZ8</accession>
<evidence type="ECO:0000313" key="2">
    <source>
        <dbReference type="Proteomes" id="UP000597867"/>
    </source>
</evidence>
<organism evidence="1 2">
    <name type="scientific">Dolichospermum flos-aquae LEGE 04289</name>
    <dbReference type="NCBI Taxonomy" id="1828708"/>
    <lineage>
        <taxon>Bacteria</taxon>
        <taxon>Bacillati</taxon>
        <taxon>Cyanobacteriota</taxon>
        <taxon>Cyanophyceae</taxon>
        <taxon>Nostocales</taxon>
        <taxon>Aphanizomenonaceae</taxon>
        <taxon>Dolichospermum</taxon>
    </lineage>
</organism>
<protein>
    <submittedName>
        <fullName evidence="1">Uncharacterized protein</fullName>
    </submittedName>
</protein>
<comment type="caution">
    <text evidence="1">The sequence shown here is derived from an EMBL/GenBank/DDBJ whole genome shotgun (WGS) entry which is preliminary data.</text>
</comment>
<sequence>MLRSNPTNIEIVFNSTTLNPTWTIKLGKLFHLTPQTPQTAIPRERNAYAPPQLPNIFFNEPRRHKEHEGRREERAIPGI</sequence>
<name>A0ACC5PXZ8_DOLFA</name>
<dbReference type="EMBL" id="JADEWF010000009">
    <property type="protein sequence ID" value="MBE9218071.1"/>
    <property type="molecule type" value="Genomic_DNA"/>
</dbReference>
<gene>
    <name evidence="1" type="ORF">IQ222_04530</name>
</gene>
<keyword evidence="2" id="KW-1185">Reference proteome</keyword>
<proteinExistence type="predicted"/>
<dbReference type="Proteomes" id="UP000597867">
    <property type="component" value="Unassembled WGS sequence"/>
</dbReference>